<dbReference type="InterPro" id="IPR009057">
    <property type="entry name" value="Homeodomain-like_sf"/>
</dbReference>
<gene>
    <name evidence="4" type="ORF">ACFYTF_19725</name>
</gene>
<evidence type="ECO:0000313" key="4">
    <source>
        <dbReference type="EMBL" id="MFF0545064.1"/>
    </source>
</evidence>
<keyword evidence="1 2" id="KW-0238">DNA-binding</keyword>
<name>A0ABW6PRL2_9NOCA</name>
<reference evidence="4 5" key="1">
    <citation type="submission" date="2024-10" db="EMBL/GenBank/DDBJ databases">
        <title>The Natural Products Discovery Center: Release of the First 8490 Sequenced Strains for Exploring Actinobacteria Biosynthetic Diversity.</title>
        <authorList>
            <person name="Kalkreuter E."/>
            <person name="Kautsar S.A."/>
            <person name="Yang D."/>
            <person name="Bader C.D."/>
            <person name="Teijaro C.N."/>
            <person name="Fluegel L."/>
            <person name="Davis C.M."/>
            <person name="Simpson J.R."/>
            <person name="Lauterbach L."/>
            <person name="Steele A.D."/>
            <person name="Gui C."/>
            <person name="Meng S."/>
            <person name="Li G."/>
            <person name="Viehrig K."/>
            <person name="Ye F."/>
            <person name="Su P."/>
            <person name="Kiefer A.F."/>
            <person name="Nichols A."/>
            <person name="Cepeda A.J."/>
            <person name="Yan W."/>
            <person name="Fan B."/>
            <person name="Jiang Y."/>
            <person name="Adhikari A."/>
            <person name="Zheng C.-J."/>
            <person name="Schuster L."/>
            <person name="Cowan T.M."/>
            <person name="Smanski M.J."/>
            <person name="Chevrette M.G."/>
            <person name="De Carvalho L.P.S."/>
            <person name="Shen B."/>
        </authorList>
    </citation>
    <scope>NUCLEOTIDE SEQUENCE [LARGE SCALE GENOMIC DNA]</scope>
    <source>
        <strain evidence="4 5">NPDC004045</strain>
    </source>
</reference>
<dbReference type="InterPro" id="IPR050109">
    <property type="entry name" value="HTH-type_TetR-like_transc_reg"/>
</dbReference>
<comment type="caution">
    <text evidence="4">The sequence shown here is derived from an EMBL/GenBank/DDBJ whole genome shotgun (WGS) entry which is preliminary data.</text>
</comment>
<feature type="DNA-binding region" description="H-T-H motif" evidence="2">
    <location>
        <begin position="46"/>
        <end position="65"/>
    </location>
</feature>
<proteinExistence type="predicted"/>
<keyword evidence="5" id="KW-1185">Reference proteome</keyword>
<dbReference type="Proteomes" id="UP001601444">
    <property type="component" value="Unassembled WGS sequence"/>
</dbReference>
<dbReference type="SUPFAM" id="SSF46689">
    <property type="entry name" value="Homeodomain-like"/>
    <property type="match status" value="1"/>
</dbReference>
<dbReference type="InterPro" id="IPR001647">
    <property type="entry name" value="HTH_TetR"/>
</dbReference>
<dbReference type="PANTHER" id="PTHR30055">
    <property type="entry name" value="HTH-TYPE TRANSCRIPTIONAL REGULATOR RUTR"/>
    <property type="match status" value="1"/>
</dbReference>
<evidence type="ECO:0000259" key="3">
    <source>
        <dbReference type="PROSITE" id="PS50977"/>
    </source>
</evidence>
<dbReference type="RefSeq" id="WP_387701558.1">
    <property type="nucleotide sequence ID" value="NZ_JBIAMX010000012.1"/>
</dbReference>
<feature type="domain" description="HTH tetR-type" evidence="3">
    <location>
        <begin position="23"/>
        <end position="83"/>
    </location>
</feature>
<evidence type="ECO:0000313" key="5">
    <source>
        <dbReference type="Proteomes" id="UP001601444"/>
    </source>
</evidence>
<evidence type="ECO:0000256" key="2">
    <source>
        <dbReference type="PROSITE-ProRule" id="PRU00335"/>
    </source>
</evidence>
<protein>
    <submittedName>
        <fullName evidence="4">TetR/AcrR family transcriptional regulator</fullName>
    </submittedName>
</protein>
<dbReference type="Pfam" id="PF00440">
    <property type="entry name" value="TetR_N"/>
    <property type="match status" value="1"/>
</dbReference>
<dbReference type="Gene3D" id="1.10.357.10">
    <property type="entry name" value="Tetracycline Repressor, domain 2"/>
    <property type="match status" value="1"/>
</dbReference>
<accession>A0ABW6PRL2</accession>
<dbReference type="PANTHER" id="PTHR30055:SF226">
    <property type="entry name" value="HTH-TYPE TRANSCRIPTIONAL REGULATOR PKSA"/>
    <property type="match status" value="1"/>
</dbReference>
<dbReference type="PROSITE" id="PS50977">
    <property type="entry name" value="HTH_TETR_2"/>
    <property type="match status" value="1"/>
</dbReference>
<dbReference type="EMBL" id="JBIAMX010000012">
    <property type="protein sequence ID" value="MFF0545064.1"/>
    <property type="molecule type" value="Genomic_DNA"/>
</dbReference>
<sequence>MAAAGGSGTGRRYSGMSAEQRTRARRAAVLEASLELFGTQGFAATSVKQICDAAGLTERYFYESFRDRRAALAALYSELVATLRAVTEAAITAAGDDDAAAARDGLGAFIAQLTEDPRRARVVLIEVVGVFPELEELRHGVLRAFADLIVTVWASQPGIDARDEQPQLTAVALSGAVNNLLVDWLMTGMRQSPRVLTTVCARLFLAASASLRAPGDRD</sequence>
<organism evidence="4 5">
    <name type="scientific">Nocardia thailandica</name>
    <dbReference type="NCBI Taxonomy" id="257275"/>
    <lineage>
        <taxon>Bacteria</taxon>
        <taxon>Bacillati</taxon>
        <taxon>Actinomycetota</taxon>
        <taxon>Actinomycetes</taxon>
        <taxon>Mycobacteriales</taxon>
        <taxon>Nocardiaceae</taxon>
        <taxon>Nocardia</taxon>
    </lineage>
</organism>
<evidence type="ECO:0000256" key="1">
    <source>
        <dbReference type="ARBA" id="ARBA00023125"/>
    </source>
</evidence>